<organism evidence="3 4">
    <name type="scientific">Candidatus Ruania gallistercoris</name>
    <dbReference type="NCBI Taxonomy" id="2838746"/>
    <lineage>
        <taxon>Bacteria</taxon>
        <taxon>Bacillati</taxon>
        <taxon>Actinomycetota</taxon>
        <taxon>Actinomycetes</taxon>
        <taxon>Micrococcales</taxon>
        <taxon>Ruaniaceae</taxon>
        <taxon>Ruania</taxon>
    </lineage>
</organism>
<evidence type="ECO:0008006" key="5">
    <source>
        <dbReference type="Google" id="ProtNLM"/>
    </source>
</evidence>
<keyword evidence="2" id="KW-1133">Transmembrane helix</keyword>
<sequence>MSETTTSRARSVAVVATSALLGGALGIGGASFALWEDAVSFDGEISSGYEYFAAGRGEANATTVADSAMTAASDPVAPPTGDSVSVTVGAADAQVLVDDQELAIPLRTDSLSQGNKGLHYTLTEPDWGEGIFGAADVHLFPVPTAADCTLDNAPDNPAALISTPVSADYSDTTTPTTEYWCLVTTLNTLHDQGSYTNEVTATGTDPSGTEVSETDSWSAEVISAMDPADEPDHEIALSYTTFRPGEEPQP</sequence>
<reference evidence="3" key="2">
    <citation type="submission" date="2021-04" db="EMBL/GenBank/DDBJ databases">
        <authorList>
            <person name="Gilroy R."/>
        </authorList>
    </citation>
    <scope>NUCLEOTIDE SEQUENCE</scope>
    <source>
        <strain evidence="3">ChiGjej4B4-7305</strain>
    </source>
</reference>
<gene>
    <name evidence="3" type="ORF">H9815_12235</name>
</gene>
<keyword evidence="2" id="KW-0472">Membrane</keyword>
<dbReference type="Proteomes" id="UP000824037">
    <property type="component" value="Unassembled WGS sequence"/>
</dbReference>
<feature type="region of interest" description="Disordered" evidence="1">
    <location>
        <begin position="197"/>
        <end position="216"/>
    </location>
</feature>
<dbReference type="AlphaFoldDB" id="A0A9D2EF77"/>
<protein>
    <recommendedName>
        <fullName evidence="5">SipW-cognate class signal peptide</fullName>
    </recommendedName>
</protein>
<name>A0A9D2EF77_9MICO</name>
<comment type="caution">
    <text evidence="3">The sequence shown here is derived from an EMBL/GenBank/DDBJ whole genome shotgun (WGS) entry which is preliminary data.</text>
</comment>
<evidence type="ECO:0000256" key="2">
    <source>
        <dbReference type="SAM" id="Phobius"/>
    </source>
</evidence>
<evidence type="ECO:0000313" key="3">
    <source>
        <dbReference type="EMBL" id="HIZ36539.1"/>
    </source>
</evidence>
<reference evidence="3" key="1">
    <citation type="journal article" date="2021" name="PeerJ">
        <title>Extensive microbial diversity within the chicken gut microbiome revealed by metagenomics and culture.</title>
        <authorList>
            <person name="Gilroy R."/>
            <person name="Ravi A."/>
            <person name="Getino M."/>
            <person name="Pursley I."/>
            <person name="Horton D.L."/>
            <person name="Alikhan N.F."/>
            <person name="Baker D."/>
            <person name="Gharbi K."/>
            <person name="Hall N."/>
            <person name="Watson M."/>
            <person name="Adriaenssens E.M."/>
            <person name="Foster-Nyarko E."/>
            <person name="Jarju S."/>
            <person name="Secka A."/>
            <person name="Antonio M."/>
            <person name="Oren A."/>
            <person name="Chaudhuri R.R."/>
            <person name="La Ragione R."/>
            <person name="Hildebrand F."/>
            <person name="Pallen M.J."/>
        </authorList>
    </citation>
    <scope>NUCLEOTIDE SEQUENCE</scope>
    <source>
        <strain evidence="3">ChiGjej4B4-7305</strain>
    </source>
</reference>
<dbReference type="EMBL" id="DXBY01000210">
    <property type="protein sequence ID" value="HIZ36539.1"/>
    <property type="molecule type" value="Genomic_DNA"/>
</dbReference>
<feature type="transmembrane region" description="Helical" evidence="2">
    <location>
        <begin position="12"/>
        <end position="35"/>
    </location>
</feature>
<proteinExistence type="predicted"/>
<evidence type="ECO:0000313" key="4">
    <source>
        <dbReference type="Proteomes" id="UP000824037"/>
    </source>
</evidence>
<accession>A0A9D2EF77</accession>
<keyword evidence="2" id="KW-0812">Transmembrane</keyword>
<evidence type="ECO:0000256" key="1">
    <source>
        <dbReference type="SAM" id="MobiDB-lite"/>
    </source>
</evidence>